<protein>
    <submittedName>
        <fullName evidence="4">Nitroreductase</fullName>
    </submittedName>
</protein>
<dbReference type="AlphaFoldDB" id="A0A1X0YFJ4"/>
<dbReference type="GO" id="GO:0005886">
    <property type="term" value="C:plasma membrane"/>
    <property type="evidence" value="ECO:0007669"/>
    <property type="project" value="TreeGrafter"/>
</dbReference>
<organism evidence="4 5">
    <name type="scientific">Mycobacterium simiae</name>
    <name type="common">Mycobacterium habana</name>
    <dbReference type="NCBI Taxonomy" id="1784"/>
    <lineage>
        <taxon>Bacteria</taxon>
        <taxon>Bacillati</taxon>
        <taxon>Actinomycetota</taxon>
        <taxon>Actinomycetes</taxon>
        <taxon>Mycobacteriales</taxon>
        <taxon>Mycobacteriaceae</taxon>
        <taxon>Mycobacterium</taxon>
        <taxon>Mycobacterium simiae complex</taxon>
    </lineage>
</organism>
<dbReference type="InterPro" id="IPR004378">
    <property type="entry name" value="F420H2_quin_Rdtase"/>
</dbReference>
<dbReference type="RefSeq" id="WP_084948602.1">
    <property type="nucleotide sequence ID" value="NZ_MZZM01000006.1"/>
</dbReference>
<comment type="caution">
    <text evidence="4">The sequence shown here is derived from an EMBL/GenBank/DDBJ whole genome shotgun (WGS) entry which is preliminary data.</text>
</comment>
<dbReference type="Proteomes" id="UP000193040">
    <property type="component" value="Unassembled WGS sequence"/>
</dbReference>
<evidence type="ECO:0000313" key="4">
    <source>
        <dbReference type="EMBL" id="ORJ63882.1"/>
    </source>
</evidence>
<dbReference type="NCBIfam" id="TIGR00026">
    <property type="entry name" value="hi_GC_TIGR00026"/>
    <property type="match status" value="1"/>
</dbReference>
<evidence type="ECO:0000256" key="2">
    <source>
        <dbReference type="ARBA" id="ARBA00023002"/>
    </source>
</evidence>
<keyword evidence="5" id="KW-1185">Reference proteome</keyword>
<reference evidence="4 5" key="1">
    <citation type="submission" date="2017-03" db="EMBL/GenBank/DDBJ databases">
        <title>Genomic insights into Mycobacterium simiae human colonization.</title>
        <authorList>
            <person name="Steffani J.L."/>
            <person name="Brunck M.E."/>
            <person name="Cruz E."/>
            <person name="Montiel R."/>
            <person name="Barona F."/>
        </authorList>
    </citation>
    <scope>NUCLEOTIDE SEQUENCE [LARGE SCALE GENOMIC DNA]</scope>
    <source>
        <strain evidence="4 5">MsiGto</strain>
    </source>
</reference>
<name>A0A1X0YFJ4_MYCSI</name>
<dbReference type="Gene3D" id="2.30.110.10">
    <property type="entry name" value="Electron Transport, Fmn-binding Protein, Chain A"/>
    <property type="match status" value="1"/>
</dbReference>
<accession>A0A1X0YFJ4</accession>
<dbReference type="PANTHER" id="PTHR39428:SF1">
    <property type="entry name" value="F420H(2)-DEPENDENT QUINONE REDUCTASE RV1261C"/>
    <property type="match status" value="1"/>
</dbReference>
<dbReference type="EMBL" id="MZZM01000006">
    <property type="protein sequence ID" value="ORJ63882.1"/>
    <property type="molecule type" value="Genomic_DNA"/>
</dbReference>
<gene>
    <name evidence="4" type="ORF">B5M45_04955</name>
</gene>
<dbReference type="STRING" id="1784.VC42_07355"/>
<dbReference type="GO" id="GO:0016491">
    <property type="term" value="F:oxidoreductase activity"/>
    <property type="evidence" value="ECO:0007669"/>
    <property type="project" value="UniProtKB-KW"/>
</dbReference>
<dbReference type="GO" id="GO:0070967">
    <property type="term" value="F:coenzyme F420 binding"/>
    <property type="evidence" value="ECO:0007669"/>
    <property type="project" value="TreeGrafter"/>
</dbReference>
<evidence type="ECO:0000256" key="1">
    <source>
        <dbReference type="ARBA" id="ARBA00008710"/>
    </source>
</evidence>
<dbReference type="Pfam" id="PF04075">
    <property type="entry name" value="F420H2_quin_red"/>
    <property type="match status" value="1"/>
</dbReference>
<comment type="similarity">
    <text evidence="1">Belongs to the F420H(2)-dependent quinone reductase family.</text>
</comment>
<sequence length="152" mass="16930">MSNFTTAERLVLGPLLRIHDALYRKTDGRIGHHVPGMPDSLLLHTIGAKTGQQRSSTLSYAKDGDSYLIVASYGGSDSAPGWYHNLRKRPQCEINVGPRRFPVTARIITPDDADYARVWDLVNKNNANRYNGYQSRTSRPIPVVALTPTESH</sequence>
<dbReference type="PANTHER" id="PTHR39428">
    <property type="entry name" value="F420H(2)-DEPENDENT QUINONE REDUCTASE RV1261C"/>
    <property type="match status" value="1"/>
</dbReference>
<keyword evidence="2" id="KW-0560">Oxidoreductase</keyword>
<comment type="catalytic activity">
    <reaction evidence="3">
        <text>oxidized coenzyme F420-(gamma-L-Glu)(n) + a quinol + H(+) = reduced coenzyme F420-(gamma-L-Glu)(n) + a quinone</text>
        <dbReference type="Rhea" id="RHEA:39663"/>
        <dbReference type="Rhea" id="RHEA-COMP:12939"/>
        <dbReference type="Rhea" id="RHEA-COMP:14378"/>
        <dbReference type="ChEBI" id="CHEBI:15378"/>
        <dbReference type="ChEBI" id="CHEBI:24646"/>
        <dbReference type="ChEBI" id="CHEBI:132124"/>
        <dbReference type="ChEBI" id="CHEBI:133980"/>
        <dbReference type="ChEBI" id="CHEBI:139511"/>
    </reaction>
</comment>
<dbReference type="InterPro" id="IPR012349">
    <property type="entry name" value="Split_barrel_FMN-bd"/>
</dbReference>
<evidence type="ECO:0000313" key="5">
    <source>
        <dbReference type="Proteomes" id="UP000193040"/>
    </source>
</evidence>
<evidence type="ECO:0000256" key="3">
    <source>
        <dbReference type="ARBA" id="ARBA00049106"/>
    </source>
</evidence>
<proteinExistence type="inferred from homology"/>